<accession>Q4K1H5</accession>
<name>Q4K1H5_STREE</name>
<feature type="transmembrane region" description="Helical" evidence="1">
    <location>
        <begin position="126"/>
        <end position="145"/>
    </location>
</feature>
<evidence type="ECO:0000256" key="1">
    <source>
        <dbReference type="SAM" id="Phobius"/>
    </source>
</evidence>
<sequence>MLVKVKGGFKVSLSRVKTDVKLNEFLFGLAFYPWLIAWLFTSTFYKDFIHPYGIIKTWEYVGLFFLLFKFMLGKSKIKSIIITPIILLIGFIVSYDNGNASFVAYTLTLIYSSRDINFRNLVRNTMFCQIGVVGTVIVSSLLGIIPNELALTYSEGVIRSRYGLGFHYTSFTPNYFLSILLEYVYLKGEKYWTIKELFICVLLNIVIYKYTDTRLTFIMVFILLLISFSRRFVSINMNFKFLKYLLTLIYPIMAYMTYWLTAKFDSRNSLLSLINNLLSQRLRFGQEGLRRYPLRLFGTHIQWDASANSYLYVDSSYINILISYGTIIFFLTLISYSIIMKKVIINQNKTLLIVLIFWSVRACIDPQLFLLWFNPFLFLIARTFLDEREEIGDDITYMCIE</sequence>
<dbReference type="AlphaFoldDB" id="Q4K1H5"/>
<keyword evidence="1" id="KW-0812">Transmembrane</keyword>
<feature type="transmembrane region" description="Helical" evidence="1">
    <location>
        <begin position="57"/>
        <end position="73"/>
    </location>
</feature>
<feature type="transmembrane region" description="Helical" evidence="1">
    <location>
        <begin position="25"/>
        <end position="45"/>
    </location>
</feature>
<dbReference type="EMBL" id="CR931667">
    <property type="protein sequence ID" value="CAI33441.1"/>
    <property type="molecule type" value="Genomic_DNA"/>
</dbReference>
<feature type="transmembrane region" description="Helical" evidence="1">
    <location>
        <begin position="216"/>
        <end position="233"/>
    </location>
</feature>
<keyword evidence="1" id="KW-0472">Membrane</keyword>
<feature type="transmembrane region" description="Helical" evidence="1">
    <location>
        <begin position="79"/>
        <end position="105"/>
    </location>
</feature>
<feature type="transmembrane region" description="Helical" evidence="1">
    <location>
        <begin position="317"/>
        <end position="339"/>
    </location>
</feature>
<feature type="transmembrane region" description="Helical" evidence="1">
    <location>
        <begin position="165"/>
        <end position="185"/>
    </location>
</feature>
<gene>
    <name evidence="2" type="primary">wzy</name>
    <name evidence="2" type="ORF">SPC16A_0015</name>
</gene>
<keyword evidence="1" id="KW-1133">Transmembrane helix</keyword>
<reference evidence="2" key="1">
    <citation type="journal article" date="2006" name="PLoS Genet.">
        <title>Genetic analysis of the capsular biosynthetic locus from all 90 pneumococcal serotypes.</title>
        <authorList>
            <person name="Bentley S.D."/>
            <person name="Aanensen D.M."/>
            <person name="Mavroidi A."/>
            <person name="Saunders D."/>
            <person name="Rabbinowitsch E."/>
            <person name="Collins M."/>
            <person name="Donohoe K."/>
            <person name="Harris D."/>
            <person name="Murphy L."/>
            <person name="Quail M.A."/>
            <person name="Samuel G."/>
            <person name="Skovsted I.C."/>
            <person name="Kaltoft M.S."/>
            <person name="Barrell B."/>
            <person name="Reeves P.R."/>
            <person name="Parkhill J."/>
            <person name="Spratt B.G."/>
        </authorList>
    </citation>
    <scope>NUCLEOTIDE SEQUENCE</scope>
    <source>
        <strain evidence="2">R105</strain>
    </source>
</reference>
<feature type="transmembrane region" description="Helical" evidence="1">
    <location>
        <begin position="351"/>
        <end position="373"/>
    </location>
</feature>
<evidence type="ECO:0000313" key="2">
    <source>
        <dbReference type="EMBL" id="CAI33441.1"/>
    </source>
</evidence>
<proteinExistence type="predicted"/>
<organism evidence="2">
    <name type="scientific">Streptococcus pneumoniae</name>
    <dbReference type="NCBI Taxonomy" id="1313"/>
    <lineage>
        <taxon>Bacteria</taxon>
        <taxon>Bacillati</taxon>
        <taxon>Bacillota</taxon>
        <taxon>Bacilli</taxon>
        <taxon>Lactobacillales</taxon>
        <taxon>Streptococcaceae</taxon>
        <taxon>Streptococcus</taxon>
    </lineage>
</organism>
<protein>
    <submittedName>
        <fullName evidence="2">Oligosaccharide repeat unit polymerase Wzy</fullName>
    </submittedName>
</protein>
<feature type="transmembrane region" description="Helical" evidence="1">
    <location>
        <begin position="245"/>
        <end position="262"/>
    </location>
</feature>